<feature type="domain" description="PAP-associated" evidence="5">
    <location>
        <begin position="156"/>
        <end position="197"/>
    </location>
</feature>
<keyword evidence="1" id="KW-0808">Transferase</keyword>
<comment type="caution">
    <text evidence="6">The sequence shown here is derived from an EMBL/GenBank/DDBJ whole genome shotgun (WGS) entry which is preliminary data.</text>
</comment>
<dbReference type="SUPFAM" id="SSF81631">
    <property type="entry name" value="PAP/OAS1 substrate-binding domain"/>
    <property type="match status" value="1"/>
</dbReference>
<keyword evidence="3" id="KW-0460">Magnesium</keyword>
<dbReference type="Gene3D" id="1.10.1410.10">
    <property type="match status" value="2"/>
</dbReference>
<evidence type="ECO:0000256" key="1">
    <source>
        <dbReference type="ARBA" id="ARBA00022679"/>
    </source>
</evidence>
<organism evidence="6 7">
    <name type="scientific">Gigaspora margarita</name>
    <dbReference type="NCBI Taxonomy" id="4874"/>
    <lineage>
        <taxon>Eukaryota</taxon>
        <taxon>Fungi</taxon>
        <taxon>Fungi incertae sedis</taxon>
        <taxon>Mucoromycota</taxon>
        <taxon>Glomeromycotina</taxon>
        <taxon>Glomeromycetes</taxon>
        <taxon>Diversisporales</taxon>
        <taxon>Gigasporaceae</taxon>
        <taxon>Gigaspora</taxon>
    </lineage>
</organism>
<evidence type="ECO:0000313" key="6">
    <source>
        <dbReference type="EMBL" id="CAG8571485.1"/>
    </source>
</evidence>
<dbReference type="PANTHER" id="PTHR12271">
    <property type="entry name" value="POLY A POLYMERASE CID PAP -RELATED"/>
    <property type="match status" value="1"/>
</dbReference>
<protein>
    <submittedName>
        <fullName evidence="6">12752_t:CDS:1</fullName>
    </submittedName>
</protein>
<keyword evidence="4" id="KW-0175">Coiled coil</keyword>
<keyword evidence="7" id="KW-1185">Reference proteome</keyword>
<evidence type="ECO:0000256" key="4">
    <source>
        <dbReference type="SAM" id="Coils"/>
    </source>
</evidence>
<evidence type="ECO:0000256" key="2">
    <source>
        <dbReference type="ARBA" id="ARBA00022723"/>
    </source>
</evidence>
<evidence type="ECO:0000256" key="3">
    <source>
        <dbReference type="ARBA" id="ARBA00022842"/>
    </source>
</evidence>
<sequence length="209" mass="24890">MTVIIESLHKTLETLAIHDEDLIEDFFSNADYSIKDEIRESLVAEEINQKMKEIQANWEKQENYLKNDNKNSISIKNDKCIKNEARNAKEDLKNVEIEVEFLTSNLKQDVLDNTHLIKAYLEIVPRVRILVIIIRHWEKQRELGDAVFLKEYYFSFSHEFDYTNNVVSLRKGKYLTKQEKIWNYYKNLCVEEPINTERNLGNSMSKDMY</sequence>
<feature type="coiled-coil region" evidence="4">
    <location>
        <begin position="44"/>
        <end position="105"/>
    </location>
</feature>
<dbReference type="InterPro" id="IPR002058">
    <property type="entry name" value="PAP_assoc"/>
</dbReference>
<dbReference type="PANTHER" id="PTHR12271:SF40">
    <property type="entry name" value="POLY(A) RNA POLYMERASE GLD2"/>
    <property type="match status" value="1"/>
</dbReference>
<evidence type="ECO:0000259" key="5">
    <source>
        <dbReference type="Pfam" id="PF03828"/>
    </source>
</evidence>
<name>A0ABN7UGF8_GIGMA</name>
<dbReference type="EMBL" id="CAJVQB010002350">
    <property type="protein sequence ID" value="CAG8571485.1"/>
    <property type="molecule type" value="Genomic_DNA"/>
</dbReference>
<dbReference type="Proteomes" id="UP000789901">
    <property type="component" value="Unassembled WGS sequence"/>
</dbReference>
<accession>A0ABN7UGF8</accession>
<reference evidence="6 7" key="1">
    <citation type="submission" date="2021-06" db="EMBL/GenBank/DDBJ databases">
        <authorList>
            <person name="Kallberg Y."/>
            <person name="Tangrot J."/>
            <person name="Rosling A."/>
        </authorList>
    </citation>
    <scope>NUCLEOTIDE SEQUENCE [LARGE SCALE GENOMIC DNA]</scope>
    <source>
        <strain evidence="6 7">120-4 pot B 10/14</strain>
    </source>
</reference>
<proteinExistence type="predicted"/>
<gene>
    <name evidence="6" type="ORF">GMARGA_LOCUS5507</name>
</gene>
<keyword evidence="2" id="KW-0479">Metal-binding</keyword>
<dbReference type="Pfam" id="PF03828">
    <property type="entry name" value="PAP_assoc"/>
    <property type="match status" value="1"/>
</dbReference>
<evidence type="ECO:0000313" key="7">
    <source>
        <dbReference type="Proteomes" id="UP000789901"/>
    </source>
</evidence>